<evidence type="ECO:0000313" key="2">
    <source>
        <dbReference type="EMBL" id="KAL1140650.1"/>
    </source>
</evidence>
<reference evidence="2 3" key="1">
    <citation type="submission" date="2024-07" db="EMBL/GenBank/DDBJ databases">
        <title>Chromosome-level genome assembly of the water stick insect Ranatra chinensis (Heteroptera: Nepidae).</title>
        <authorList>
            <person name="Liu X."/>
        </authorList>
    </citation>
    <scope>NUCLEOTIDE SEQUENCE [LARGE SCALE GENOMIC DNA]</scope>
    <source>
        <strain evidence="2">Cailab_2021Rc</strain>
        <tissue evidence="2">Muscle</tissue>
    </source>
</reference>
<gene>
    <name evidence="2" type="ORF">AAG570_000580</name>
</gene>
<feature type="compositionally biased region" description="Polar residues" evidence="1">
    <location>
        <begin position="127"/>
        <end position="137"/>
    </location>
</feature>
<name>A0ABD0YXR8_9HEMI</name>
<evidence type="ECO:0000256" key="1">
    <source>
        <dbReference type="SAM" id="MobiDB-lite"/>
    </source>
</evidence>
<dbReference type="Proteomes" id="UP001558652">
    <property type="component" value="Unassembled WGS sequence"/>
</dbReference>
<comment type="caution">
    <text evidence="2">The sequence shown here is derived from an EMBL/GenBank/DDBJ whole genome shotgun (WGS) entry which is preliminary data.</text>
</comment>
<accession>A0ABD0YXR8</accession>
<feature type="region of interest" description="Disordered" evidence="1">
    <location>
        <begin position="121"/>
        <end position="142"/>
    </location>
</feature>
<sequence length="217" mass="24531">MASKRRNMFQKNKTQETTENDSSCGQVIRAYWCKSCILLATISNRGKRNDPHFLLEHEVGKIPPWEVLVAVTYPIMSIRSVQWRIGMINTPISQVHKANWLLPKNSQLFFPRVDYCGNSDLEKHKSSGPNSTNSAVTDSERSQRNKDETVFCILFAGLKKSDCCPIQMYDCDTKHTLMEADGRGSGLLGPVLQEGQGPERNRVIEMPQKEPPILPIP</sequence>
<dbReference type="AlphaFoldDB" id="A0ABD0YXR8"/>
<evidence type="ECO:0000313" key="3">
    <source>
        <dbReference type="Proteomes" id="UP001558652"/>
    </source>
</evidence>
<feature type="compositionally biased region" description="Polar residues" evidence="1">
    <location>
        <begin position="9"/>
        <end position="20"/>
    </location>
</feature>
<keyword evidence="3" id="KW-1185">Reference proteome</keyword>
<proteinExistence type="predicted"/>
<protein>
    <submittedName>
        <fullName evidence="2">Uncharacterized protein</fullName>
    </submittedName>
</protein>
<feature type="region of interest" description="Disordered" evidence="1">
    <location>
        <begin position="1"/>
        <end position="20"/>
    </location>
</feature>
<dbReference type="EMBL" id="JBFDAA010000001">
    <property type="protein sequence ID" value="KAL1140650.1"/>
    <property type="molecule type" value="Genomic_DNA"/>
</dbReference>
<organism evidence="2 3">
    <name type="scientific">Ranatra chinensis</name>
    <dbReference type="NCBI Taxonomy" id="642074"/>
    <lineage>
        <taxon>Eukaryota</taxon>
        <taxon>Metazoa</taxon>
        <taxon>Ecdysozoa</taxon>
        <taxon>Arthropoda</taxon>
        <taxon>Hexapoda</taxon>
        <taxon>Insecta</taxon>
        <taxon>Pterygota</taxon>
        <taxon>Neoptera</taxon>
        <taxon>Paraneoptera</taxon>
        <taxon>Hemiptera</taxon>
        <taxon>Heteroptera</taxon>
        <taxon>Panheteroptera</taxon>
        <taxon>Nepomorpha</taxon>
        <taxon>Nepidae</taxon>
        <taxon>Ranatrinae</taxon>
        <taxon>Ranatra</taxon>
    </lineage>
</organism>